<organism evidence="1 2">
    <name type="scientific">Puccinia striiformis f. sp. tritici</name>
    <dbReference type="NCBI Taxonomy" id="168172"/>
    <lineage>
        <taxon>Eukaryota</taxon>
        <taxon>Fungi</taxon>
        <taxon>Dikarya</taxon>
        <taxon>Basidiomycota</taxon>
        <taxon>Pucciniomycotina</taxon>
        <taxon>Pucciniomycetes</taxon>
        <taxon>Pucciniales</taxon>
        <taxon>Pucciniaceae</taxon>
        <taxon>Puccinia</taxon>
    </lineage>
</organism>
<evidence type="ECO:0000313" key="2">
    <source>
        <dbReference type="Proteomes" id="UP001060170"/>
    </source>
</evidence>
<gene>
    <name evidence="1" type="ORF">MJO28_008359</name>
</gene>
<comment type="caution">
    <text evidence="1">The sequence shown here is derived from an EMBL/GenBank/DDBJ whole genome shotgun (WGS) entry which is preliminary data.</text>
</comment>
<keyword evidence="2" id="KW-1185">Reference proteome</keyword>
<reference evidence="2" key="1">
    <citation type="journal article" date="2018" name="BMC Genomics">
        <title>Genomic insights into host adaptation between the wheat stripe rust pathogen (Puccinia striiformis f. sp. tritici) and the barley stripe rust pathogen (Puccinia striiformis f. sp. hordei).</title>
        <authorList>
            <person name="Xia C."/>
            <person name="Wang M."/>
            <person name="Yin C."/>
            <person name="Cornejo O.E."/>
            <person name="Hulbert S.H."/>
            <person name="Chen X."/>
        </authorList>
    </citation>
    <scope>NUCLEOTIDE SEQUENCE [LARGE SCALE GENOMIC DNA]</scope>
    <source>
        <strain evidence="2">93-210</strain>
    </source>
</reference>
<reference evidence="2" key="2">
    <citation type="journal article" date="2018" name="Mol. Plant Microbe Interact.">
        <title>Genome sequence resources for the wheat stripe rust pathogen (Puccinia striiformis f. sp. tritici) and the barley stripe rust pathogen (Puccinia striiformis f. sp. hordei).</title>
        <authorList>
            <person name="Xia C."/>
            <person name="Wang M."/>
            <person name="Yin C."/>
            <person name="Cornejo O.E."/>
            <person name="Hulbert S.H."/>
            <person name="Chen X."/>
        </authorList>
    </citation>
    <scope>NUCLEOTIDE SEQUENCE [LARGE SCALE GENOMIC DNA]</scope>
    <source>
        <strain evidence="2">93-210</strain>
    </source>
</reference>
<proteinExistence type="predicted"/>
<accession>A0ACC0EBS7</accession>
<protein>
    <submittedName>
        <fullName evidence="1">Uncharacterized protein</fullName>
    </submittedName>
</protein>
<dbReference type="EMBL" id="CM045872">
    <property type="protein sequence ID" value="KAI7949538.1"/>
    <property type="molecule type" value="Genomic_DNA"/>
</dbReference>
<sequence length="473" mass="48726">MVVRYKGLDDIITNASKMNASRRTIPFAIGWIRCESDIAAAVNHELTTLRHSSGWRGRMWVIMLARVIEQMRPSMMSGKVIVALLCWVTRPVDTTEEVINPFSRPKLVGIQSDTEGTKLSLTLVLVWVSHVQDQQHVWHLTLATVPALIEPISRECLSTQDPIHHTTTPLIINPGQSSQASTLLSLALFTSSFVRFIIMRSSNFVKLACILSIVGGIISRPQGVPEANPEGSLSLAAGPAPPTDPAGPPPPERDPKPLVPPAPMPGTPGAGKKTGPAPPAPNPADPGRDAKPEGAPGPKPDGPPGTPGPKPDGPGKDGPTPPLDPAAPGPAPGPGVPPPSGPMTPEKKDGLTPPPSGAPVPPPGKGGRPEKEIGPPGAAPPSPPPGATVPAPDKKAGPAGVPPPIGGPNTPPPMKDDPAHKKMEPKKPDGPRPPSGGDGKKKGDERSSASSLSGSVFTSGLLVTLTGIASILA</sequence>
<evidence type="ECO:0000313" key="1">
    <source>
        <dbReference type="EMBL" id="KAI7949538.1"/>
    </source>
</evidence>
<reference evidence="1 2" key="3">
    <citation type="journal article" date="2022" name="Microbiol. Spectr.">
        <title>Folding features and dynamics of 3D genome architecture in plant fungal pathogens.</title>
        <authorList>
            <person name="Xia C."/>
        </authorList>
    </citation>
    <scope>NUCLEOTIDE SEQUENCE [LARGE SCALE GENOMIC DNA]</scope>
    <source>
        <strain evidence="1 2">93-210</strain>
    </source>
</reference>
<name>A0ACC0EBS7_9BASI</name>
<dbReference type="Proteomes" id="UP001060170">
    <property type="component" value="Chromosome 8"/>
</dbReference>